<feature type="non-terminal residue" evidence="1">
    <location>
        <position position="116"/>
    </location>
</feature>
<evidence type="ECO:0000313" key="2">
    <source>
        <dbReference type="Proteomes" id="UP001341840"/>
    </source>
</evidence>
<accession>A0ABU6SPI4</accession>
<keyword evidence="2" id="KW-1185">Reference proteome</keyword>
<organism evidence="1 2">
    <name type="scientific">Stylosanthes scabra</name>
    <dbReference type="NCBI Taxonomy" id="79078"/>
    <lineage>
        <taxon>Eukaryota</taxon>
        <taxon>Viridiplantae</taxon>
        <taxon>Streptophyta</taxon>
        <taxon>Embryophyta</taxon>
        <taxon>Tracheophyta</taxon>
        <taxon>Spermatophyta</taxon>
        <taxon>Magnoliopsida</taxon>
        <taxon>eudicotyledons</taxon>
        <taxon>Gunneridae</taxon>
        <taxon>Pentapetalae</taxon>
        <taxon>rosids</taxon>
        <taxon>fabids</taxon>
        <taxon>Fabales</taxon>
        <taxon>Fabaceae</taxon>
        <taxon>Papilionoideae</taxon>
        <taxon>50 kb inversion clade</taxon>
        <taxon>dalbergioids sensu lato</taxon>
        <taxon>Dalbergieae</taxon>
        <taxon>Pterocarpus clade</taxon>
        <taxon>Stylosanthes</taxon>
    </lineage>
</organism>
<proteinExistence type="predicted"/>
<dbReference type="Proteomes" id="UP001341840">
    <property type="component" value="Unassembled WGS sequence"/>
</dbReference>
<comment type="caution">
    <text evidence="1">The sequence shown here is derived from an EMBL/GenBank/DDBJ whole genome shotgun (WGS) entry which is preliminary data.</text>
</comment>
<reference evidence="1 2" key="1">
    <citation type="journal article" date="2023" name="Plants (Basel)">
        <title>Bridging the Gap: Combining Genomics and Transcriptomics Approaches to Understand Stylosanthes scabra, an Orphan Legume from the Brazilian Caatinga.</title>
        <authorList>
            <person name="Ferreira-Neto J.R.C."/>
            <person name="da Silva M.D."/>
            <person name="Binneck E."/>
            <person name="de Melo N.F."/>
            <person name="da Silva R.H."/>
            <person name="de Melo A.L.T.M."/>
            <person name="Pandolfi V."/>
            <person name="Bustamante F.O."/>
            <person name="Brasileiro-Vidal A.C."/>
            <person name="Benko-Iseppon A.M."/>
        </authorList>
    </citation>
    <scope>NUCLEOTIDE SEQUENCE [LARGE SCALE GENOMIC DNA]</scope>
    <source>
        <tissue evidence="1">Leaves</tissue>
    </source>
</reference>
<gene>
    <name evidence="1" type="ORF">PIB30_070269</name>
</gene>
<protein>
    <submittedName>
        <fullName evidence="1">Uncharacterized protein</fullName>
    </submittedName>
</protein>
<sequence>MTSGLLEGTGKSDMIFNIGMNNGKEGRKLLSTILALAQLEAATTTVRSGGLAVAEKMKVNEWSTYYLPILPETAPIAEVPTTDPPVTDEGVTVEVTRTDDPVTEGATEVAPVVADQ</sequence>
<dbReference type="EMBL" id="JASCZI010061203">
    <property type="protein sequence ID" value="MED6138004.1"/>
    <property type="molecule type" value="Genomic_DNA"/>
</dbReference>
<evidence type="ECO:0000313" key="1">
    <source>
        <dbReference type="EMBL" id="MED6138004.1"/>
    </source>
</evidence>
<name>A0ABU6SPI4_9FABA</name>